<dbReference type="Proteomes" id="UP000654913">
    <property type="component" value="Chromosome 6"/>
</dbReference>
<feature type="compositionally biased region" description="Pro residues" evidence="1">
    <location>
        <begin position="1"/>
        <end position="11"/>
    </location>
</feature>
<feature type="region of interest" description="Disordered" evidence="1">
    <location>
        <begin position="1"/>
        <end position="29"/>
    </location>
</feature>
<feature type="compositionally biased region" description="Polar residues" evidence="1">
    <location>
        <begin position="92"/>
        <end position="113"/>
    </location>
</feature>
<dbReference type="RefSeq" id="XP_041559473.1">
    <property type="nucleotide sequence ID" value="XM_041693555.1"/>
</dbReference>
<evidence type="ECO:0000313" key="3">
    <source>
        <dbReference type="Proteomes" id="UP000654913"/>
    </source>
</evidence>
<dbReference type="AlphaFoldDB" id="A0A7R8APM4"/>
<feature type="region of interest" description="Disordered" evidence="1">
    <location>
        <begin position="87"/>
        <end position="114"/>
    </location>
</feature>
<dbReference type="OrthoDB" id="10509671at2759"/>
<dbReference type="KEGG" id="apuu:APUU_60327A"/>
<sequence length="329" mass="36417">MPIRQPVPPSPFDQTPSDFVLDHAMPRPQPPDLDLARIQSTQEDIAACMGDLSTLIEAKFLSLEQKFDMLSSQVDIFTRHITAAAAKPNPSAPLSSGSAKLSRRATQPLSTNKDQSKAAACGISGIPYDPSYVQKLDHSAARIAGALGLSDISKLWALFLEDASTKPLLEYYINARRDSFGWPNSKQYNSLYPDVMAVLWTHFTLKPLMLADTPPTKTSMGVTSRMFYSISTGWYASQVMKAKPGLFPRSHLLGKGDDDVHIDPCDWLHAWKLVSFFWMRSIEGSVPSISDNDVPLKPVYNWVPDPVDVFDVGGGRGVTERMEIEETKN</sequence>
<dbReference type="GeneID" id="64977284"/>
<reference evidence="2" key="2">
    <citation type="submission" date="2021-02" db="EMBL/GenBank/DDBJ databases">
        <title>Aspergillus puulaauensis MK2 genome sequence.</title>
        <authorList>
            <person name="Futagami T."/>
            <person name="Mori K."/>
            <person name="Kadooka C."/>
            <person name="Tanaka T."/>
        </authorList>
    </citation>
    <scope>NUCLEOTIDE SEQUENCE</scope>
    <source>
        <strain evidence="2">MK2</strain>
    </source>
</reference>
<dbReference type="EMBL" id="AP024448">
    <property type="protein sequence ID" value="BCS27279.1"/>
    <property type="molecule type" value="Genomic_DNA"/>
</dbReference>
<gene>
    <name evidence="2" type="ORF">APUU_60327A</name>
</gene>
<evidence type="ECO:0000256" key="1">
    <source>
        <dbReference type="SAM" id="MobiDB-lite"/>
    </source>
</evidence>
<proteinExistence type="predicted"/>
<reference evidence="2" key="1">
    <citation type="submission" date="2021-01" db="EMBL/GenBank/DDBJ databases">
        <authorList>
            <consortium name="Aspergillus puulaauensis MK2 genome sequencing consortium"/>
            <person name="Kazuki M."/>
            <person name="Futagami T."/>
        </authorList>
    </citation>
    <scope>NUCLEOTIDE SEQUENCE</scope>
    <source>
        <strain evidence="2">MK2</strain>
    </source>
</reference>
<organism evidence="2 3">
    <name type="scientific">Aspergillus puulaauensis</name>
    <dbReference type="NCBI Taxonomy" id="1220207"/>
    <lineage>
        <taxon>Eukaryota</taxon>
        <taxon>Fungi</taxon>
        <taxon>Dikarya</taxon>
        <taxon>Ascomycota</taxon>
        <taxon>Pezizomycotina</taxon>
        <taxon>Eurotiomycetes</taxon>
        <taxon>Eurotiomycetidae</taxon>
        <taxon>Eurotiales</taxon>
        <taxon>Aspergillaceae</taxon>
        <taxon>Aspergillus</taxon>
    </lineage>
</organism>
<keyword evidence="3" id="KW-1185">Reference proteome</keyword>
<name>A0A7R8APM4_9EURO</name>
<protein>
    <submittedName>
        <fullName evidence="2">Uncharacterized protein</fullName>
    </submittedName>
</protein>
<evidence type="ECO:0000313" key="2">
    <source>
        <dbReference type="EMBL" id="BCS27279.1"/>
    </source>
</evidence>
<accession>A0A7R8APM4</accession>